<dbReference type="RefSeq" id="WP_188643845.1">
    <property type="nucleotide sequence ID" value="NZ_BMKL01000001.1"/>
</dbReference>
<dbReference type="Proteomes" id="UP000619041">
    <property type="component" value="Unassembled WGS sequence"/>
</dbReference>
<proteinExistence type="predicted"/>
<sequence length="136" mass="14721">MASFHDIADKAGPGRSVVGWKLPEDDRRRLLDRFSPRYARTVADHVTLAARVASDTRPPDDVDAVVVGHADDGQGVEALAVAVEGSRARPDGSTFHITWSLAKGRMAKESNDVLASRGWTSLEEPIPIHLVGARFP</sequence>
<evidence type="ECO:0000313" key="2">
    <source>
        <dbReference type="Proteomes" id="UP000619041"/>
    </source>
</evidence>
<organism evidence="1 2">
    <name type="scientific">Tsuneonella deserti</name>
    <dbReference type="NCBI Taxonomy" id="2035528"/>
    <lineage>
        <taxon>Bacteria</taxon>
        <taxon>Pseudomonadati</taxon>
        <taxon>Pseudomonadota</taxon>
        <taxon>Alphaproteobacteria</taxon>
        <taxon>Sphingomonadales</taxon>
        <taxon>Erythrobacteraceae</taxon>
        <taxon>Tsuneonella</taxon>
    </lineage>
</organism>
<keyword evidence="2" id="KW-1185">Reference proteome</keyword>
<name>A0ABQ1S3R6_9SPHN</name>
<reference evidence="2" key="1">
    <citation type="journal article" date="2019" name="Int. J. Syst. Evol. Microbiol.">
        <title>The Global Catalogue of Microorganisms (GCM) 10K type strain sequencing project: providing services to taxonomists for standard genome sequencing and annotation.</title>
        <authorList>
            <consortium name="The Broad Institute Genomics Platform"/>
            <consortium name="The Broad Institute Genome Sequencing Center for Infectious Disease"/>
            <person name="Wu L."/>
            <person name="Ma J."/>
        </authorList>
    </citation>
    <scope>NUCLEOTIDE SEQUENCE [LARGE SCALE GENOMIC DNA]</scope>
    <source>
        <strain evidence="2">CGMCC 1.15959</strain>
    </source>
</reference>
<dbReference type="EMBL" id="BMKL01000001">
    <property type="protein sequence ID" value="GGD89822.1"/>
    <property type="molecule type" value="Genomic_DNA"/>
</dbReference>
<gene>
    <name evidence="1" type="ORF">GCM10011515_06800</name>
</gene>
<protein>
    <submittedName>
        <fullName evidence="1">Uncharacterized protein</fullName>
    </submittedName>
</protein>
<accession>A0ABQ1S3R6</accession>
<evidence type="ECO:0000313" key="1">
    <source>
        <dbReference type="EMBL" id="GGD89822.1"/>
    </source>
</evidence>
<comment type="caution">
    <text evidence="1">The sequence shown here is derived from an EMBL/GenBank/DDBJ whole genome shotgun (WGS) entry which is preliminary data.</text>
</comment>